<gene>
    <name evidence="2" type="ORF">IHQ68_14885</name>
</gene>
<accession>A0ABU1DIG7</accession>
<sequence>MHLDTHYRAEVMASERIIGGFRAALAYMALGLGLTGTLAIVPSIVALLAARGFQ</sequence>
<name>A0ABU1DIG7_9HYPH</name>
<proteinExistence type="predicted"/>
<evidence type="ECO:0000313" key="2">
    <source>
        <dbReference type="EMBL" id="MDR4307905.1"/>
    </source>
</evidence>
<feature type="transmembrane region" description="Helical" evidence="1">
    <location>
        <begin position="24"/>
        <end position="50"/>
    </location>
</feature>
<evidence type="ECO:0000256" key="1">
    <source>
        <dbReference type="SAM" id="Phobius"/>
    </source>
</evidence>
<comment type="caution">
    <text evidence="2">The sequence shown here is derived from an EMBL/GenBank/DDBJ whole genome shotgun (WGS) entry which is preliminary data.</text>
</comment>
<protein>
    <submittedName>
        <fullName evidence="2">Uncharacterized protein</fullName>
    </submittedName>
</protein>
<keyword evidence="1" id="KW-1133">Transmembrane helix</keyword>
<dbReference type="RefSeq" id="WP_309393197.1">
    <property type="nucleotide sequence ID" value="NZ_JADBEO010000035.1"/>
</dbReference>
<evidence type="ECO:0000313" key="3">
    <source>
        <dbReference type="Proteomes" id="UP001181622"/>
    </source>
</evidence>
<reference evidence="2" key="1">
    <citation type="submission" date="2020-10" db="EMBL/GenBank/DDBJ databases">
        <authorList>
            <person name="Abbas A."/>
            <person name="Razzaq R."/>
            <person name="Waqas M."/>
            <person name="Abbas N."/>
            <person name="Nielsen T.K."/>
            <person name="Hansen L.H."/>
            <person name="Hussain S."/>
            <person name="Shahid M."/>
        </authorList>
    </citation>
    <scope>NUCLEOTIDE SEQUENCE</scope>
    <source>
        <strain evidence="2">S14</strain>
    </source>
</reference>
<organism evidence="2 3">
    <name type="scientific">Chelatococcus sambhunathii</name>
    <dbReference type="NCBI Taxonomy" id="363953"/>
    <lineage>
        <taxon>Bacteria</taxon>
        <taxon>Pseudomonadati</taxon>
        <taxon>Pseudomonadota</taxon>
        <taxon>Alphaproteobacteria</taxon>
        <taxon>Hyphomicrobiales</taxon>
        <taxon>Chelatococcaceae</taxon>
        <taxon>Chelatococcus</taxon>
    </lineage>
</organism>
<dbReference type="EMBL" id="JADBEO010000035">
    <property type="protein sequence ID" value="MDR4307905.1"/>
    <property type="molecule type" value="Genomic_DNA"/>
</dbReference>
<dbReference type="Proteomes" id="UP001181622">
    <property type="component" value="Unassembled WGS sequence"/>
</dbReference>
<keyword evidence="3" id="KW-1185">Reference proteome</keyword>
<keyword evidence="1" id="KW-0812">Transmembrane</keyword>
<keyword evidence="1" id="KW-0472">Membrane</keyword>